<dbReference type="GO" id="GO:0004842">
    <property type="term" value="F:ubiquitin-protein transferase activity"/>
    <property type="evidence" value="ECO:0007669"/>
    <property type="project" value="TreeGrafter"/>
</dbReference>
<dbReference type="Pfam" id="PF12796">
    <property type="entry name" value="Ank_2"/>
    <property type="match status" value="1"/>
</dbReference>
<dbReference type="PANTHER" id="PTHR24171:SF8">
    <property type="entry name" value="BRCA1-ASSOCIATED RING DOMAIN PROTEIN 1"/>
    <property type="match status" value="1"/>
</dbReference>
<evidence type="ECO:0000313" key="6">
    <source>
        <dbReference type="Proteomes" id="UP000322899"/>
    </source>
</evidence>
<reference evidence="5 6" key="1">
    <citation type="submission" date="2019-07" db="EMBL/GenBank/DDBJ databases">
        <title>Genomes of Cafeteria roenbergensis.</title>
        <authorList>
            <person name="Fischer M.G."/>
            <person name="Hackl T."/>
            <person name="Roman M."/>
        </authorList>
    </citation>
    <scope>NUCLEOTIDE SEQUENCE [LARGE SCALE GENOMIC DNA]</scope>
    <source>
        <strain evidence="5 6">E4-10P</strain>
    </source>
</reference>
<gene>
    <name evidence="5" type="ORF">FNF27_07543</name>
</gene>
<name>A0A5A8DLV6_CAFRO</name>
<evidence type="ECO:0000256" key="4">
    <source>
        <dbReference type="SAM" id="Coils"/>
    </source>
</evidence>
<proteinExistence type="predicted"/>
<keyword evidence="2 3" id="KW-0040">ANK repeat</keyword>
<dbReference type="PROSITE" id="PS50088">
    <property type="entry name" value="ANK_REPEAT"/>
    <property type="match status" value="2"/>
</dbReference>
<dbReference type="SMART" id="SM00248">
    <property type="entry name" value="ANK"/>
    <property type="match status" value="2"/>
</dbReference>
<dbReference type="PROSITE" id="PS50297">
    <property type="entry name" value="ANK_REP_REGION"/>
    <property type="match status" value="2"/>
</dbReference>
<dbReference type="SUPFAM" id="SSF48403">
    <property type="entry name" value="Ankyrin repeat"/>
    <property type="match status" value="1"/>
</dbReference>
<evidence type="ECO:0000256" key="3">
    <source>
        <dbReference type="PROSITE-ProRule" id="PRU00023"/>
    </source>
</evidence>
<evidence type="ECO:0000256" key="1">
    <source>
        <dbReference type="ARBA" id="ARBA00022737"/>
    </source>
</evidence>
<dbReference type="GO" id="GO:0085020">
    <property type="term" value="P:protein K6-linked ubiquitination"/>
    <property type="evidence" value="ECO:0007669"/>
    <property type="project" value="TreeGrafter"/>
</dbReference>
<feature type="repeat" description="ANK" evidence="3">
    <location>
        <begin position="28"/>
        <end position="60"/>
    </location>
</feature>
<dbReference type="Gene3D" id="1.25.40.20">
    <property type="entry name" value="Ankyrin repeat-containing domain"/>
    <property type="match status" value="1"/>
</dbReference>
<organism evidence="5 6">
    <name type="scientific">Cafeteria roenbergensis</name>
    <name type="common">Marine flagellate</name>
    <dbReference type="NCBI Taxonomy" id="33653"/>
    <lineage>
        <taxon>Eukaryota</taxon>
        <taxon>Sar</taxon>
        <taxon>Stramenopiles</taxon>
        <taxon>Bigyra</taxon>
        <taxon>Opalozoa</taxon>
        <taxon>Bicosoecida</taxon>
        <taxon>Cafeteriaceae</taxon>
        <taxon>Cafeteria</taxon>
    </lineage>
</organism>
<accession>A0A5A8DLV6</accession>
<dbReference type="Proteomes" id="UP000322899">
    <property type="component" value="Unassembled WGS sequence"/>
</dbReference>
<dbReference type="AlphaFoldDB" id="A0A5A8DLV6"/>
<dbReference type="EMBL" id="VLTO01000089">
    <property type="protein sequence ID" value="KAA0166129.1"/>
    <property type="molecule type" value="Genomic_DNA"/>
</dbReference>
<dbReference type="OrthoDB" id="539213at2759"/>
<protein>
    <submittedName>
        <fullName evidence="5">Uncharacterized protein</fullName>
    </submittedName>
</protein>
<feature type="coiled-coil region" evidence="4">
    <location>
        <begin position="97"/>
        <end position="128"/>
    </location>
</feature>
<dbReference type="InterPro" id="IPR036770">
    <property type="entry name" value="Ankyrin_rpt-contain_sf"/>
</dbReference>
<feature type="repeat" description="ANK" evidence="3">
    <location>
        <begin position="1"/>
        <end position="27"/>
    </location>
</feature>
<evidence type="ECO:0000256" key="2">
    <source>
        <dbReference type="ARBA" id="ARBA00023043"/>
    </source>
</evidence>
<dbReference type="InterPro" id="IPR002110">
    <property type="entry name" value="Ankyrin_rpt"/>
</dbReference>
<keyword evidence="1" id="KW-0677">Repeat</keyword>
<comment type="caution">
    <text evidence="5">The sequence shown here is derived from an EMBL/GenBank/DDBJ whole genome shotgun (WGS) entry which is preliminary data.</text>
</comment>
<dbReference type="PANTHER" id="PTHR24171">
    <property type="entry name" value="ANKYRIN REPEAT DOMAIN-CONTAINING PROTEIN 39-RELATED"/>
    <property type="match status" value="1"/>
</dbReference>
<evidence type="ECO:0000313" key="5">
    <source>
        <dbReference type="EMBL" id="KAA0166129.1"/>
    </source>
</evidence>
<keyword evidence="4" id="KW-0175">Coiled coil</keyword>
<sequence>MMAAQNGHVEAMALLLDRGANLEAKNKAGLTALIMAAQNGKVEAMALLLDRGADLEARSKPGKSALDFLKPKTLRALALHILHRTKHARKEGRACCAEALAAKQAEMEEALAAKQAEMEEALAAKQAEMDAQAAAAQAYRTATVAAMAALEHRVKQLEDLAQLL</sequence>